<dbReference type="SMART" id="SM00710">
    <property type="entry name" value="PbH1"/>
    <property type="match status" value="5"/>
</dbReference>
<dbReference type="InterPro" id="IPR039448">
    <property type="entry name" value="Beta_helix"/>
</dbReference>
<dbReference type="InterPro" id="IPR036116">
    <property type="entry name" value="FN3_sf"/>
</dbReference>
<gene>
    <name evidence="6" type="ORF">PGLA_10200</name>
</gene>
<dbReference type="AlphaFoldDB" id="A0A168L2Z2"/>
<evidence type="ECO:0000313" key="6">
    <source>
        <dbReference type="EMBL" id="OAB42827.1"/>
    </source>
</evidence>
<dbReference type="InterPro" id="IPR013783">
    <property type="entry name" value="Ig-like_fold"/>
</dbReference>
<dbReference type="Pfam" id="PF24517">
    <property type="entry name" value="CBM96"/>
    <property type="match status" value="1"/>
</dbReference>
<feature type="signal peptide" evidence="4">
    <location>
        <begin position="1"/>
        <end position="33"/>
    </location>
</feature>
<sequence length="603" mass="63080">MLTFIQRNIGKALAVTLFSSLMMMMTTPTSVLASTTVTLSPSDDSYVQQSNPVSNYGTATSLIIKNDPTAPRSAFLKFNLTGIAGVTSAKLRVYGSASWNTILSAYKTTDNWTESSITWNNKPAVGISTGSVSMNNSITYYEIDVTSYVTTESAGDLSASFVLQESDGKYTTLNSNENATNKPQLVIISSGVGTGGDTQAPTTPTNLTGSAASSSQIDLSWNTSSDNVGVTSYEVYRNGSLVKSVTGSTTSDTSLAASTAYSYYIKAKDAAGNASAQSSATVVTTKPAITLPPTGCTQALNTTSAIQNALKTATPGSIISIAPGTYTGNRSTSGDPGGQGLFYSDKNGTSTSPIFLTSCDPNNPAILKGLNVNDGSYGIHLTGDNWQISNVEITNAQKGIVIDNGNGNILHNVKVHNIGDEGVHFRDGSSYNTLEYSIVYDTGKYQAGYGEGAYVGSDSSSNYEHTVTGNVISHTLFDGGITAEHIDVKEGASGTLIEYCTFNGTGISGDNSADSFVDVKGVNTIIRYNQGYRNGNVNIVDAFQVRTHGTAYVTGTNNAFNHNTVNLDSSTGYVVFATGATTGTTAQNDSRIGGGNLYNSNVN</sequence>
<dbReference type="NCBIfam" id="NF033679">
    <property type="entry name" value="DNRLRE_dom"/>
    <property type="match status" value="1"/>
</dbReference>
<keyword evidence="7" id="KW-1185">Reference proteome</keyword>
<dbReference type="STRING" id="494026.PGLA_10200"/>
<dbReference type="CDD" id="cd00063">
    <property type="entry name" value="FN3"/>
    <property type="match status" value="1"/>
</dbReference>
<evidence type="ECO:0000256" key="3">
    <source>
        <dbReference type="ARBA" id="ARBA00022729"/>
    </source>
</evidence>
<evidence type="ECO:0000256" key="2">
    <source>
        <dbReference type="ARBA" id="ARBA00022525"/>
    </source>
</evidence>
<keyword evidence="3 4" id="KW-0732">Signal</keyword>
<keyword evidence="2" id="KW-0964">Secreted</keyword>
<comment type="subcellular location">
    <subcellularLocation>
        <location evidence="1">Secreted</location>
    </subcellularLocation>
</comment>
<dbReference type="PROSITE" id="PS50853">
    <property type="entry name" value="FN3"/>
    <property type="match status" value="1"/>
</dbReference>
<dbReference type="OrthoDB" id="154460at2"/>
<proteinExistence type="predicted"/>
<evidence type="ECO:0000259" key="5">
    <source>
        <dbReference type="PROSITE" id="PS50853"/>
    </source>
</evidence>
<dbReference type="InterPro" id="IPR003961">
    <property type="entry name" value="FN3_dom"/>
</dbReference>
<dbReference type="InterPro" id="IPR055372">
    <property type="entry name" value="CBM96"/>
</dbReference>
<comment type="caution">
    <text evidence="6">The sequence shown here is derived from an EMBL/GenBank/DDBJ whole genome shotgun (WGS) entry which is preliminary data.</text>
</comment>
<accession>A0A168L2Z2</accession>
<name>A0A168L2Z2_9BACL</name>
<dbReference type="InterPro" id="IPR011050">
    <property type="entry name" value="Pectin_lyase_fold/virulence"/>
</dbReference>
<evidence type="ECO:0000313" key="7">
    <source>
        <dbReference type="Proteomes" id="UP000076967"/>
    </source>
</evidence>
<feature type="domain" description="Fibronectin type-III" evidence="5">
    <location>
        <begin position="203"/>
        <end position="288"/>
    </location>
</feature>
<feature type="chain" id="PRO_5007898676" evidence="4">
    <location>
        <begin position="34"/>
        <end position="603"/>
    </location>
</feature>
<dbReference type="SUPFAM" id="SSF51126">
    <property type="entry name" value="Pectin lyase-like"/>
    <property type="match status" value="1"/>
</dbReference>
<dbReference type="InterPro" id="IPR006626">
    <property type="entry name" value="PbH1"/>
</dbReference>
<dbReference type="Gene3D" id="2.60.40.10">
    <property type="entry name" value="Immunoglobulins"/>
    <property type="match status" value="1"/>
</dbReference>
<dbReference type="SUPFAM" id="SSF49265">
    <property type="entry name" value="Fibronectin type III"/>
    <property type="match status" value="1"/>
</dbReference>
<dbReference type="RefSeq" id="WP_068532198.1">
    <property type="nucleotide sequence ID" value="NZ_LVJH01000017.1"/>
</dbReference>
<dbReference type="SMART" id="SM00060">
    <property type="entry name" value="FN3"/>
    <property type="match status" value="1"/>
</dbReference>
<protein>
    <submittedName>
        <fullName evidence="6">Sheath polysaccharide-degrading enzyme</fullName>
    </submittedName>
</protein>
<evidence type="ECO:0000256" key="4">
    <source>
        <dbReference type="SAM" id="SignalP"/>
    </source>
</evidence>
<evidence type="ECO:0000256" key="1">
    <source>
        <dbReference type="ARBA" id="ARBA00004613"/>
    </source>
</evidence>
<reference evidence="6 7" key="1">
    <citation type="submission" date="2016-03" db="EMBL/GenBank/DDBJ databases">
        <title>Draft genome sequence of Paenibacillus glacialis DSM 22343.</title>
        <authorList>
            <person name="Shin S.-K."/>
            <person name="Yi H."/>
        </authorList>
    </citation>
    <scope>NUCLEOTIDE SEQUENCE [LARGE SCALE GENOMIC DNA]</scope>
    <source>
        <strain evidence="6 7">DSM 22343</strain>
    </source>
</reference>
<dbReference type="InterPro" id="IPR012334">
    <property type="entry name" value="Pectin_lyas_fold"/>
</dbReference>
<dbReference type="Proteomes" id="UP000076967">
    <property type="component" value="Unassembled WGS sequence"/>
</dbReference>
<dbReference type="GO" id="GO:0005576">
    <property type="term" value="C:extracellular region"/>
    <property type="evidence" value="ECO:0007669"/>
    <property type="project" value="UniProtKB-SubCell"/>
</dbReference>
<organism evidence="6 7">
    <name type="scientific">Paenibacillus glacialis</name>
    <dbReference type="NCBI Taxonomy" id="494026"/>
    <lineage>
        <taxon>Bacteria</taxon>
        <taxon>Bacillati</taxon>
        <taxon>Bacillota</taxon>
        <taxon>Bacilli</taxon>
        <taxon>Bacillales</taxon>
        <taxon>Paenibacillaceae</taxon>
        <taxon>Paenibacillus</taxon>
    </lineage>
</organism>
<dbReference type="Pfam" id="PF13229">
    <property type="entry name" value="Beta_helix"/>
    <property type="match status" value="1"/>
</dbReference>
<dbReference type="Gene3D" id="2.160.20.10">
    <property type="entry name" value="Single-stranded right-handed beta-helix, Pectin lyase-like"/>
    <property type="match status" value="1"/>
</dbReference>
<dbReference type="EMBL" id="LVJH01000017">
    <property type="protein sequence ID" value="OAB42827.1"/>
    <property type="molecule type" value="Genomic_DNA"/>
</dbReference>